<organism evidence="2 3">
    <name type="scientific">Candidatus Giovannonibacteria bacterium GW2011_GWA1_44_25</name>
    <dbReference type="NCBI Taxonomy" id="1618645"/>
    <lineage>
        <taxon>Bacteria</taxon>
        <taxon>Candidatus Giovannoniibacteriota</taxon>
    </lineage>
</organism>
<sequence>MKKGVTLLLAVFISTIAISLGLGIFAIIFGELKISGSAKESLIALYAADSGVECALYWDLAEGAFSITSPPASVNCVGDDHPVVFDAPFSRFTFDVQLTESDSCAHVRVEKPSEVTTVTALGENTGCGSASARTVQRGFEVKY</sequence>
<evidence type="ECO:0000313" key="2">
    <source>
        <dbReference type="EMBL" id="KKT59825.1"/>
    </source>
</evidence>
<evidence type="ECO:0000256" key="1">
    <source>
        <dbReference type="SAM" id="Phobius"/>
    </source>
</evidence>
<name>A0A0G1IKY8_9BACT</name>
<keyword evidence="1" id="KW-0472">Membrane</keyword>
<dbReference type="Proteomes" id="UP000034087">
    <property type="component" value="Unassembled WGS sequence"/>
</dbReference>
<dbReference type="EMBL" id="LCIR01000007">
    <property type="protein sequence ID" value="KKT59825.1"/>
    <property type="molecule type" value="Genomic_DNA"/>
</dbReference>
<keyword evidence="1" id="KW-0812">Transmembrane</keyword>
<feature type="transmembrane region" description="Helical" evidence="1">
    <location>
        <begin position="6"/>
        <end position="29"/>
    </location>
</feature>
<protein>
    <submittedName>
        <fullName evidence="2">Uncharacterized protein</fullName>
    </submittedName>
</protein>
<keyword evidence="1" id="KW-1133">Transmembrane helix</keyword>
<evidence type="ECO:0000313" key="3">
    <source>
        <dbReference type="Proteomes" id="UP000034087"/>
    </source>
</evidence>
<proteinExistence type="predicted"/>
<reference evidence="2 3" key="1">
    <citation type="journal article" date="2015" name="Nature">
        <title>rRNA introns, odd ribosomes, and small enigmatic genomes across a large radiation of phyla.</title>
        <authorList>
            <person name="Brown C.T."/>
            <person name="Hug L.A."/>
            <person name="Thomas B.C."/>
            <person name="Sharon I."/>
            <person name="Castelle C.J."/>
            <person name="Singh A."/>
            <person name="Wilkins M.J."/>
            <person name="Williams K.H."/>
            <person name="Banfield J.F."/>
        </authorList>
    </citation>
    <scope>NUCLEOTIDE SEQUENCE [LARGE SCALE GENOMIC DNA]</scope>
</reference>
<dbReference type="AlphaFoldDB" id="A0A0G1IKY8"/>
<gene>
    <name evidence="2" type="ORF">UW53_C0007G0043</name>
</gene>
<accession>A0A0G1IKY8</accession>
<comment type="caution">
    <text evidence="2">The sequence shown here is derived from an EMBL/GenBank/DDBJ whole genome shotgun (WGS) entry which is preliminary data.</text>
</comment>